<dbReference type="InterPro" id="IPR018626">
    <property type="entry name" value="LCHN/Anr2"/>
</dbReference>
<keyword evidence="3" id="KW-1185">Reference proteome</keyword>
<dbReference type="OrthoDB" id="2152680at2759"/>
<dbReference type="PANTHER" id="PTHR28153">
    <property type="entry name" value="PROTEIN, PUTATIVE-RELATED"/>
    <property type="match status" value="1"/>
</dbReference>
<dbReference type="Pfam" id="PF09804">
    <property type="entry name" value="DENND11"/>
    <property type="match status" value="1"/>
</dbReference>
<gene>
    <name evidence="2" type="ORF">A3Q56_04082</name>
</gene>
<feature type="region of interest" description="Disordered" evidence="1">
    <location>
        <begin position="1"/>
        <end position="20"/>
    </location>
</feature>
<comment type="caution">
    <text evidence="2">The sequence shown here is derived from an EMBL/GenBank/DDBJ whole genome shotgun (WGS) entry which is preliminary data.</text>
</comment>
<dbReference type="GO" id="GO:0005811">
    <property type="term" value="C:lipid droplet"/>
    <property type="evidence" value="ECO:0007669"/>
    <property type="project" value="TreeGrafter"/>
</dbReference>
<organism evidence="2 3">
    <name type="scientific">Intoshia linei</name>
    <dbReference type="NCBI Taxonomy" id="1819745"/>
    <lineage>
        <taxon>Eukaryota</taxon>
        <taxon>Metazoa</taxon>
        <taxon>Spiralia</taxon>
        <taxon>Lophotrochozoa</taxon>
        <taxon>Mesozoa</taxon>
        <taxon>Orthonectida</taxon>
        <taxon>Rhopaluridae</taxon>
        <taxon>Intoshia</taxon>
    </lineage>
</organism>
<evidence type="ECO:0000313" key="2">
    <source>
        <dbReference type="EMBL" id="OAF68159.1"/>
    </source>
</evidence>
<dbReference type="Proteomes" id="UP000078046">
    <property type="component" value="Unassembled WGS sequence"/>
</dbReference>
<reference evidence="2 3" key="1">
    <citation type="submission" date="2016-04" db="EMBL/GenBank/DDBJ databases">
        <title>The genome of Intoshia linei affirms orthonectids as highly simplified spiralians.</title>
        <authorList>
            <person name="Mikhailov K.V."/>
            <person name="Slusarev G.S."/>
            <person name="Nikitin M.A."/>
            <person name="Logacheva M.D."/>
            <person name="Penin A."/>
            <person name="Aleoshin V."/>
            <person name="Panchin Y.V."/>
        </authorList>
    </citation>
    <scope>NUCLEOTIDE SEQUENCE [LARGE SCALE GENOMIC DNA]</scope>
    <source>
        <strain evidence="2">Intl2013</strain>
        <tissue evidence="2">Whole animal</tissue>
    </source>
</reference>
<protein>
    <recommendedName>
        <fullName evidence="4">Protein LCHN</fullName>
    </recommendedName>
</protein>
<dbReference type="AlphaFoldDB" id="A0A177B1K8"/>
<dbReference type="EMBL" id="LWCA01000503">
    <property type="protein sequence ID" value="OAF68159.1"/>
    <property type="molecule type" value="Genomic_DNA"/>
</dbReference>
<dbReference type="PANTHER" id="PTHR28153:SF1">
    <property type="entry name" value="DUF4484 DOMAIN-CONTAINING PROTEIN"/>
    <property type="match status" value="1"/>
</dbReference>
<accession>A0A177B1K8</accession>
<sequence length="409" mass="47988">MSDRNRIHPQKIDSDSDSHLFDDNVSEKTQNGTILGIFVVMFDNRKGSMLEWSYPNELDFSGVEKFSLYTGCHKVHMDSVYFKYKNFYGLSCFQRLESKLNHRGCEMISVGILSSTFIWLRKHVQFLVKKSLEMCEKKTNLIQFNNDKYSKLEEYYIKNRCIITTNINLEISLTEHLSIYHGMDTSNDFECLLNLDTKIFTIWKLAITCNRLLFYDDPPLCNLNKNVFATFLMMNGVPSERISNSRQQNVNFFVDVTCINELKKSFAYLASTTDRLLCTKHKAYDVLILTNGECKTTLPHLKHICSNKKNYRDVEKLNKLKMEIKDIKNQNVPINNILFTYFTTLNKHLFTHLQTWQEWANSNSGEHILTKSEISDKLHLDPYYDYQFLLTIFELYSFDIAIKKICPCC</sequence>
<evidence type="ECO:0000256" key="1">
    <source>
        <dbReference type="SAM" id="MobiDB-lite"/>
    </source>
</evidence>
<evidence type="ECO:0000313" key="3">
    <source>
        <dbReference type="Proteomes" id="UP000078046"/>
    </source>
</evidence>
<proteinExistence type="predicted"/>
<name>A0A177B1K8_9BILA</name>
<evidence type="ECO:0008006" key="4">
    <source>
        <dbReference type="Google" id="ProtNLM"/>
    </source>
</evidence>
<dbReference type="InterPro" id="IPR053056">
    <property type="entry name" value="Lipid_Metab_Assoc_Protein"/>
</dbReference>